<dbReference type="GO" id="GO:0019031">
    <property type="term" value="C:viral envelope"/>
    <property type="evidence" value="ECO:0007669"/>
    <property type="project" value="UniProtKB-KW"/>
</dbReference>
<sequence>FGASEFFCGYQRLNNICWKLTVWGIKQLQGTESWLWKDTSGINSSSEFGVALENIFAPLTCPGTLVGVIKLMVRFGITCPGWSGKEKLTITQVYYIPYLKNRKPSKKKCTRTIGIGPMGKFVELVSITNGCGYKNIHNDSRRLG</sequence>
<feature type="non-terminal residue" evidence="1">
    <location>
        <position position="144"/>
    </location>
</feature>
<dbReference type="EMBL" id="AY697979">
    <property type="protein sequence ID" value="AAU21247.1"/>
    <property type="molecule type" value="Genomic_DNA"/>
</dbReference>
<feature type="non-terminal residue" evidence="1">
    <location>
        <position position="1"/>
    </location>
</feature>
<organism evidence="1">
    <name type="scientific">Human immunodeficiency virus type 1</name>
    <name type="common">HIV-1</name>
    <dbReference type="NCBI Taxonomy" id="11676"/>
    <lineage>
        <taxon>Viruses</taxon>
        <taxon>Riboviria</taxon>
        <taxon>Pararnavirae</taxon>
        <taxon>Artverviricota</taxon>
        <taxon>Revtraviricetes</taxon>
        <taxon>Ortervirales</taxon>
        <taxon>Retroviridae</taxon>
        <taxon>Orthoretrovirinae</taxon>
        <taxon>Lentivirus</taxon>
        <taxon>Lentivirus humimdef1</taxon>
    </lineage>
</organism>
<reference evidence="1" key="1">
    <citation type="journal article" date="2005" name="AIDS Res. Hum. Retroviruses">
        <title>HIV type 1 subtypes in circulation in northern Kenya.</title>
        <authorList>
            <person name="Khamadi S.A."/>
            <person name="Ochieng W."/>
            <person name="Lihana R.W."/>
            <person name="Kinyua J."/>
            <person name="Muriuki J."/>
            <person name="Mwangi J."/>
            <person name="Lwembe R."/>
            <person name="Kiptoo M."/>
            <person name="Osman S."/>
            <person name="Lagat N."/>
            <person name="Pelle R."/>
            <person name="Muigai A."/>
            <person name="Carter J.Y."/>
            <person name="Oishi I."/>
            <person name="Ichimura H."/>
            <person name="Mwaniki D.L."/>
            <person name="Okoth F.A."/>
            <person name="Mpoke S."/>
            <person name="Songok E.M."/>
        </authorList>
    </citation>
    <scope>NUCLEOTIDE SEQUENCE</scope>
    <source>
        <strain evidence="1">MYDH0021</strain>
    </source>
</reference>
<dbReference type="SUPFAM" id="SSF58069">
    <property type="entry name" value="Virus ectodomain"/>
    <property type="match status" value="1"/>
</dbReference>
<name>Q64G86_HV1</name>
<gene>
    <name evidence="1" type="primary">env</name>
</gene>
<organismHost>
    <name type="scientific">Homo sapiens</name>
    <name type="common">Human</name>
    <dbReference type="NCBI Taxonomy" id="9606"/>
</organismHost>
<keyword evidence="1" id="KW-0261">Viral envelope protein</keyword>
<keyword evidence="1" id="KW-0946">Virion</keyword>
<proteinExistence type="predicted"/>
<accession>Q64G86</accession>
<evidence type="ECO:0000313" key="1">
    <source>
        <dbReference type="EMBL" id="AAU21247.1"/>
    </source>
</evidence>
<protein>
    <submittedName>
        <fullName evidence="1">Envelope glycoprotein</fullName>
    </submittedName>
</protein>